<dbReference type="PANTHER" id="PTHR22931">
    <property type="entry name" value="PHOSPHOENOLPYRUVATE DIKINASE-RELATED"/>
    <property type="match status" value="1"/>
</dbReference>
<dbReference type="InterPro" id="IPR040442">
    <property type="entry name" value="Pyrv_kinase-like_dom_sf"/>
</dbReference>
<feature type="non-terminal residue" evidence="2">
    <location>
        <position position="1"/>
    </location>
</feature>
<dbReference type="InterPro" id="IPR010121">
    <property type="entry name" value="Pyruvate_phosphate_dikinase"/>
</dbReference>
<proteinExistence type="predicted"/>
<sequence length="102" mass="11760">GDFLGILKVMKGLPVIIRLLDPPLHEFLPNLEDVLIEVNTLRLKNEDSDGLAKKEKLLEKIKSLHEMNPMLGLRGCRLGLLYPEIYETDYNNKKHQNTIFSF</sequence>
<protein>
    <recommendedName>
        <fullName evidence="1">PEP-utilising enzyme C-terminal domain-containing protein</fullName>
    </recommendedName>
</protein>
<name>X1I0V5_9ZZZZ</name>
<gene>
    <name evidence="2" type="ORF">S03H2_44149</name>
</gene>
<dbReference type="InterPro" id="IPR015813">
    <property type="entry name" value="Pyrv/PenolPyrv_kinase-like_dom"/>
</dbReference>
<reference evidence="2" key="1">
    <citation type="journal article" date="2014" name="Front. Microbiol.">
        <title>High frequency of phylogenetically diverse reductive dehalogenase-homologous genes in deep subseafloor sedimentary metagenomes.</title>
        <authorList>
            <person name="Kawai M."/>
            <person name="Futagami T."/>
            <person name="Toyoda A."/>
            <person name="Takaki Y."/>
            <person name="Nishi S."/>
            <person name="Hori S."/>
            <person name="Arai W."/>
            <person name="Tsubouchi T."/>
            <person name="Morono Y."/>
            <person name="Uchiyama I."/>
            <person name="Ito T."/>
            <person name="Fujiyama A."/>
            <person name="Inagaki F."/>
            <person name="Takami H."/>
        </authorList>
    </citation>
    <scope>NUCLEOTIDE SEQUENCE</scope>
    <source>
        <strain evidence="2">Expedition CK06-06</strain>
    </source>
</reference>
<dbReference type="InterPro" id="IPR000121">
    <property type="entry name" value="PEP_util_C"/>
</dbReference>
<dbReference type="SUPFAM" id="SSF51621">
    <property type="entry name" value="Phosphoenolpyruvate/pyruvate domain"/>
    <property type="match status" value="1"/>
</dbReference>
<evidence type="ECO:0000259" key="1">
    <source>
        <dbReference type="Pfam" id="PF02896"/>
    </source>
</evidence>
<evidence type="ECO:0000313" key="2">
    <source>
        <dbReference type="EMBL" id="GAH75347.1"/>
    </source>
</evidence>
<dbReference type="PANTHER" id="PTHR22931:SF9">
    <property type="entry name" value="PYRUVATE, PHOSPHATE DIKINASE 1, CHLOROPLASTIC"/>
    <property type="match status" value="1"/>
</dbReference>
<dbReference type="EMBL" id="BARU01027586">
    <property type="protein sequence ID" value="GAH75347.1"/>
    <property type="molecule type" value="Genomic_DNA"/>
</dbReference>
<dbReference type="Gene3D" id="3.20.20.60">
    <property type="entry name" value="Phosphoenolpyruvate-binding domains"/>
    <property type="match status" value="1"/>
</dbReference>
<dbReference type="GO" id="GO:0050242">
    <property type="term" value="F:pyruvate, phosphate dikinase activity"/>
    <property type="evidence" value="ECO:0007669"/>
    <property type="project" value="InterPro"/>
</dbReference>
<comment type="caution">
    <text evidence="2">The sequence shown here is derived from an EMBL/GenBank/DDBJ whole genome shotgun (WGS) entry which is preliminary data.</text>
</comment>
<organism evidence="2">
    <name type="scientific">marine sediment metagenome</name>
    <dbReference type="NCBI Taxonomy" id="412755"/>
    <lineage>
        <taxon>unclassified sequences</taxon>
        <taxon>metagenomes</taxon>
        <taxon>ecological metagenomes</taxon>
    </lineage>
</organism>
<dbReference type="Pfam" id="PF02896">
    <property type="entry name" value="PEP-utilizers_C"/>
    <property type="match status" value="1"/>
</dbReference>
<accession>X1I0V5</accession>
<dbReference type="AlphaFoldDB" id="X1I0V5"/>
<feature type="domain" description="PEP-utilising enzyme C-terminal" evidence="1">
    <location>
        <begin position="2"/>
        <end position="89"/>
    </location>
</feature>